<evidence type="ECO:0000256" key="3">
    <source>
        <dbReference type="ARBA" id="ARBA00022827"/>
    </source>
</evidence>
<dbReference type="InterPro" id="IPR004099">
    <property type="entry name" value="Pyr_nucl-diS_OxRdtase_dimer"/>
</dbReference>
<dbReference type="InterPro" id="IPR036188">
    <property type="entry name" value="FAD/NAD-bd_sf"/>
</dbReference>
<evidence type="ECO:0000259" key="7">
    <source>
        <dbReference type="Pfam" id="PF07992"/>
    </source>
</evidence>
<accession>A0A1D9FYM4</accession>
<reference evidence="9" key="1">
    <citation type="submission" date="2016-10" db="EMBL/GenBank/DDBJ databases">
        <title>Comparative genomics uncovers the prolific and rare metabolic potential of the cyanobacterial genus Moorea.</title>
        <authorList>
            <person name="Leao T."/>
            <person name="Castelao G."/>
            <person name="Korobeynikov A."/>
            <person name="Monroe E.A."/>
            <person name="Podell S."/>
            <person name="Glukhov E."/>
            <person name="Allen E."/>
            <person name="Gerwick W.H."/>
            <person name="Gerwick L."/>
        </authorList>
    </citation>
    <scope>NUCLEOTIDE SEQUENCE [LARGE SCALE GENOMIC DNA]</scope>
    <source>
        <strain evidence="9">JHB</strain>
    </source>
</reference>
<dbReference type="InterPro" id="IPR016156">
    <property type="entry name" value="FAD/NAD-linked_Rdtase_dimer_sf"/>
</dbReference>
<keyword evidence="5" id="KW-0547">Nucleotide-binding</keyword>
<evidence type="ECO:0000313" key="9">
    <source>
        <dbReference type="Proteomes" id="UP000176944"/>
    </source>
</evidence>
<dbReference type="EMBL" id="CP017708">
    <property type="protein sequence ID" value="AOY80431.1"/>
    <property type="molecule type" value="Genomic_DNA"/>
</dbReference>
<dbReference type="InterPro" id="IPR001100">
    <property type="entry name" value="Pyr_nuc-diS_OxRdtase"/>
</dbReference>
<evidence type="ECO:0000256" key="4">
    <source>
        <dbReference type="ARBA" id="ARBA00023002"/>
    </source>
</evidence>
<dbReference type="GO" id="GO:0050660">
    <property type="term" value="F:flavin adenine dinucleotide binding"/>
    <property type="evidence" value="ECO:0007669"/>
    <property type="project" value="TreeGrafter"/>
</dbReference>
<evidence type="ECO:0000259" key="6">
    <source>
        <dbReference type="Pfam" id="PF02852"/>
    </source>
</evidence>
<dbReference type="Proteomes" id="UP000176944">
    <property type="component" value="Chromosome"/>
</dbReference>
<feature type="domain" description="Pyridine nucleotide-disulphide oxidoreductase dimerisation" evidence="6">
    <location>
        <begin position="387"/>
        <end position="495"/>
    </location>
</feature>
<gene>
    <name evidence="8" type="ORF">BJP36_11400</name>
</gene>
<feature type="binding site" evidence="5">
    <location>
        <position position="312"/>
    </location>
    <ligand>
        <name>NAD(+)</name>
        <dbReference type="ChEBI" id="CHEBI:57540"/>
    </ligand>
</feature>
<dbReference type="PANTHER" id="PTHR43014">
    <property type="entry name" value="MERCURIC REDUCTASE"/>
    <property type="match status" value="1"/>
</dbReference>
<dbReference type="GO" id="GO:0003955">
    <property type="term" value="F:NAD(P)H dehydrogenase (quinone) activity"/>
    <property type="evidence" value="ECO:0007669"/>
    <property type="project" value="TreeGrafter"/>
</dbReference>
<keyword evidence="3 5" id="KW-0274">FAD</keyword>
<dbReference type="PRINTS" id="PR00368">
    <property type="entry name" value="FADPNR"/>
</dbReference>
<keyword evidence="4" id="KW-0560">Oxidoreductase</keyword>
<dbReference type="Gene3D" id="3.50.50.60">
    <property type="entry name" value="FAD/NAD(P)-binding domain"/>
    <property type="match status" value="4"/>
</dbReference>
<dbReference type="PRINTS" id="PR00411">
    <property type="entry name" value="PNDRDTASEI"/>
</dbReference>
<dbReference type="Pfam" id="PF02852">
    <property type="entry name" value="Pyr_redox_dim"/>
    <property type="match status" value="1"/>
</dbReference>
<dbReference type="SUPFAM" id="SSF51905">
    <property type="entry name" value="FAD/NAD(P)-binding domain"/>
    <property type="match status" value="1"/>
</dbReference>
<dbReference type="PANTHER" id="PTHR43014:SF4">
    <property type="entry name" value="PYRIDINE NUCLEOTIDE-DISULFIDE OXIDOREDUCTASE RCLA-RELATED"/>
    <property type="match status" value="1"/>
</dbReference>
<proteinExistence type="inferred from homology"/>
<name>A0A1D9FYM4_MOOP1</name>
<keyword evidence="5" id="KW-0520">NAD</keyword>
<feature type="binding site" evidence="5">
    <location>
        <begin position="226"/>
        <end position="233"/>
    </location>
    <ligand>
        <name>NAD(+)</name>
        <dbReference type="ChEBI" id="CHEBI:57540"/>
    </ligand>
</feature>
<dbReference type="SUPFAM" id="SSF55424">
    <property type="entry name" value="FAD/NAD-linked reductases, dimerisation (C-terminal) domain"/>
    <property type="match status" value="1"/>
</dbReference>
<evidence type="ECO:0000256" key="2">
    <source>
        <dbReference type="ARBA" id="ARBA00022630"/>
    </source>
</evidence>
<comment type="similarity">
    <text evidence="1">Belongs to the class-I pyridine nucleotide-disulfide oxidoreductase family.</text>
</comment>
<evidence type="ECO:0000256" key="5">
    <source>
        <dbReference type="PIRSR" id="PIRSR000350-3"/>
    </source>
</evidence>
<evidence type="ECO:0000313" key="8">
    <source>
        <dbReference type="EMBL" id="AOY80431.1"/>
    </source>
</evidence>
<dbReference type="AlphaFoldDB" id="A0A1D9FYM4"/>
<feature type="binding site" evidence="5">
    <location>
        <position position="128"/>
    </location>
    <ligand>
        <name>FAD</name>
        <dbReference type="ChEBI" id="CHEBI:57692"/>
    </ligand>
</feature>
<organism evidence="8 9">
    <name type="scientific">Moorena producens (strain JHB)</name>
    <dbReference type="NCBI Taxonomy" id="1454205"/>
    <lineage>
        <taxon>Bacteria</taxon>
        <taxon>Bacillati</taxon>
        <taxon>Cyanobacteriota</taxon>
        <taxon>Cyanophyceae</taxon>
        <taxon>Coleofasciculales</taxon>
        <taxon>Coleofasciculaceae</taxon>
        <taxon>Moorena</taxon>
    </lineage>
</organism>
<keyword evidence="2" id="KW-0285">Flavoprotein</keyword>
<protein>
    <submittedName>
        <fullName evidence="8">FAD-dependent oxidoreductase</fullName>
    </submittedName>
</protein>
<dbReference type="FunFam" id="3.30.390.30:FF:000001">
    <property type="entry name" value="Dihydrolipoyl dehydrogenase"/>
    <property type="match status" value="1"/>
</dbReference>
<dbReference type="Gene3D" id="3.30.390.30">
    <property type="match status" value="1"/>
</dbReference>
<feature type="binding site" evidence="5">
    <location>
        <begin position="154"/>
        <end position="156"/>
    </location>
    <ligand>
        <name>FAD</name>
        <dbReference type="ChEBI" id="CHEBI:57692"/>
    </ligand>
</feature>
<dbReference type="InterPro" id="IPR023753">
    <property type="entry name" value="FAD/NAD-binding_dom"/>
</dbReference>
<feature type="domain" description="FAD/NAD(P)-binding" evidence="7">
    <location>
        <begin position="5"/>
        <end position="367"/>
    </location>
</feature>
<dbReference type="PIRSF" id="PIRSF000350">
    <property type="entry name" value="Mercury_reductase_MerA"/>
    <property type="match status" value="1"/>
</dbReference>
<dbReference type="Pfam" id="PF07992">
    <property type="entry name" value="Pyr_redox_2"/>
    <property type="match status" value="1"/>
</dbReference>
<evidence type="ECO:0000256" key="1">
    <source>
        <dbReference type="ARBA" id="ARBA00007532"/>
    </source>
</evidence>
<sequence>MTVDYDLIIIGGTPAGFYAAVAAAGLKARVALVEPQQGQTSWLGQGTIYTRVLSEMGRKLEQMRDAGQLGIYPQIADLTEPDISQTGFPSLPLTEVMEWANLVVANCSEQNSPAILAALGIDLITGKGEFCRLPHLGFVVNNRRLRSRAYLIATGSRPVIPDIEGLQTIDYFTPNDIWQKVLKVGRLKVEGELKVGRLKVEGELKVGRLKVVREQASLPKSWVVIGDEPIAPELAQTLARLGCKVTLVVSTTRILFQEDLEASRLIQAQLEAEGIRVLTDSPVDQVREIEGKTWVQAGNKAIEADAILLATGEQPNVESLNLEGVGIKYTQQGLQLNQKLQTTNPRIYSCGKMAGGYPCGHIAQYQASIALKNALFFPCFKVDYHGIPWTILTEPQLARVGLTEVEARKRYGKNVWVIREYFKGLDQAQLLGQTTGYMKLVVQRNGTILGATIVGSQATELIGEITLAIQQKIKLGVLANVYYPYPTLSEIFKKTAIQWQHQRISRNQTLKNFLEGFFNLRRSWSK</sequence>
<comment type="cofactor">
    <cofactor evidence="5">
        <name>FAD</name>
        <dbReference type="ChEBI" id="CHEBI:57692"/>
    </cofactor>
    <text evidence="5">Binds 1 FAD per subunit.</text>
</comment>